<dbReference type="PANTHER" id="PTHR12015:SF198">
    <property type="entry name" value="PLATELET BASIC PROTEIN"/>
    <property type="match status" value="1"/>
</dbReference>
<dbReference type="GO" id="GO:0006955">
    <property type="term" value="P:immune response"/>
    <property type="evidence" value="ECO:0007669"/>
    <property type="project" value="InterPro"/>
</dbReference>
<dbReference type="PANTHER" id="PTHR12015">
    <property type="entry name" value="SMALL INDUCIBLE CYTOKINE A"/>
    <property type="match status" value="1"/>
</dbReference>
<dbReference type="Proteomes" id="UP000261540">
    <property type="component" value="Unplaced"/>
</dbReference>
<dbReference type="OrthoDB" id="8872899at2759"/>
<dbReference type="GO" id="GO:0005615">
    <property type="term" value="C:extracellular space"/>
    <property type="evidence" value="ECO:0007669"/>
    <property type="project" value="UniProtKB-KW"/>
</dbReference>
<evidence type="ECO:0000313" key="8">
    <source>
        <dbReference type="Proteomes" id="UP000261540"/>
    </source>
</evidence>
<dbReference type="InterPro" id="IPR033899">
    <property type="entry name" value="CXC_Chemokine_domain"/>
</dbReference>
<proteinExistence type="inferred from homology"/>
<dbReference type="SUPFAM" id="SSF54117">
    <property type="entry name" value="Interleukin 8-like chemokines"/>
    <property type="match status" value="1"/>
</dbReference>
<dbReference type="Pfam" id="PF00048">
    <property type="entry name" value="IL8"/>
    <property type="match status" value="1"/>
</dbReference>
<accession>A0A3B3QE16</accession>
<dbReference type="InterPro" id="IPR039809">
    <property type="entry name" value="Chemokine_b/g/d"/>
</dbReference>
<dbReference type="STRING" id="1676925.ENSPKIP00000003855"/>
<dbReference type="CDD" id="cd00273">
    <property type="entry name" value="Chemokine_CXC"/>
    <property type="match status" value="1"/>
</dbReference>
<dbReference type="Ensembl" id="ENSPKIT00000027824.1">
    <property type="protein sequence ID" value="ENSPKIP00000003855.1"/>
    <property type="gene ID" value="ENSPKIG00000021188.1"/>
</dbReference>
<feature type="chain" id="PRO_5017398808" evidence="5">
    <location>
        <begin position="19"/>
        <end position="94"/>
    </location>
</feature>
<reference evidence="7" key="2">
    <citation type="submission" date="2025-09" db="UniProtKB">
        <authorList>
            <consortium name="Ensembl"/>
        </authorList>
    </citation>
    <scope>IDENTIFICATION</scope>
</reference>
<evidence type="ECO:0000256" key="1">
    <source>
        <dbReference type="ARBA" id="ARBA00004613"/>
    </source>
</evidence>
<dbReference type="GO" id="GO:0006952">
    <property type="term" value="P:defense response"/>
    <property type="evidence" value="ECO:0007669"/>
    <property type="project" value="InterPro"/>
</dbReference>
<evidence type="ECO:0000259" key="6">
    <source>
        <dbReference type="SMART" id="SM00199"/>
    </source>
</evidence>
<comment type="similarity">
    <text evidence="2">Belongs to the intercrine alpha (chemokine CxC) family.</text>
</comment>
<name>A0A3B3QE16_9TELE</name>
<dbReference type="GeneTree" id="ENSGT00990000205168"/>
<dbReference type="InterPro" id="IPR001811">
    <property type="entry name" value="Chemokine_IL8-like_dom"/>
</dbReference>
<dbReference type="Gene3D" id="2.40.50.40">
    <property type="match status" value="1"/>
</dbReference>
<feature type="signal peptide" evidence="5">
    <location>
        <begin position="1"/>
        <end position="18"/>
    </location>
</feature>
<organism evidence="7 8">
    <name type="scientific">Paramormyrops kingsleyae</name>
    <dbReference type="NCBI Taxonomy" id="1676925"/>
    <lineage>
        <taxon>Eukaryota</taxon>
        <taxon>Metazoa</taxon>
        <taxon>Chordata</taxon>
        <taxon>Craniata</taxon>
        <taxon>Vertebrata</taxon>
        <taxon>Euteleostomi</taxon>
        <taxon>Actinopterygii</taxon>
        <taxon>Neopterygii</taxon>
        <taxon>Teleostei</taxon>
        <taxon>Osteoglossocephala</taxon>
        <taxon>Osteoglossomorpha</taxon>
        <taxon>Osteoglossiformes</taxon>
        <taxon>Mormyridae</taxon>
        <taxon>Paramormyrops</taxon>
    </lineage>
</organism>
<dbReference type="AlphaFoldDB" id="A0A3B3QE16"/>
<protein>
    <submittedName>
        <fullName evidence="7">C-X-C motif chemokine 3-like</fullName>
    </submittedName>
</protein>
<comment type="subcellular location">
    <subcellularLocation>
        <location evidence="1">Secreted</location>
    </subcellularLocation>
</comment>
<feature type="domain" description="Chemokine interleukin-8-like" evidence="6">
    <location>
        <begin position="26"/>
        <end position="88"/>
    </location>
</feature>
<dbReference type="KEGG" id="pki:111855478"/>
<evidence type="ECO:0000256" key="4">
    <source>
        <dbReference type="ARBA" id="ARBA00022525"/>
    </source>
</evidence>
<keyword evidence="4" id="KW-0964">Secreted</keyword>
<keyword evidence="3" id="KW-0202">Cytokine</keyword>
<dbReference type="SMART" id="SM00199">
    <property type="entry name" value="SCY"/>
    <property type="match status" value="1"/>
</dbReference>
<evidence type="ECO:0000313" key="7">
    <source>
        <dbReference type="Ensembl" id="ENSPKIP00000003855.1"/>
    </source>
</evidence>
<sequence>MIFRFLLLLSVVACVAFSQNIVGGRPETCLCQKTRDSLRVNRRYIENIEIFPPSNFCMKLEIIVNLKNGNKYCLNPEAQKIRQMIKNLQSKYMP</sequence>
<dbReference type="PRINTS" id="PR00436">
    <property type="entry name" value="INTERLEUKIN8"/>
</dbReference>
<evidence type="ECO:0000256" key="3">
    <source>
        <dbReference type="ARBA" id="ARBA00022514"/>
    </source>
</evidence>
<evidence type="ECO:0000256" key="5">
    <source>
        <dbReference type="SAM" id="SignalP"/>
    </source>
</evidence>
<dbReference type="GO" id="GO:0008009">
    <property type="term" value="F:chemokine activity"/>
    <property type="evidence" value="ECO:0007669"/>
    <property type="project" value="InterPro"/>
</dbReference>
<keyword evidence="8" id="KW-1185">Reference proteome</keyword>
<evidence type="ECO:0000256" key="2">
    <source>
        <dbReference type="ARBA" id="ARBA00010665"/>
    </source>
</evidence>
<reference evidence="7" key="1">
    <citation type="submission" date="2025-08" db="UniProtKB">
        <authorList>
            <consortium name="Ensembl"/>
        </authorList>
    </citation>
    <scope>IDENTIFICATION</scope>
</reference>
<keyword evidence="5" id="KW-0732">Signal</keyword>
<dbReference type="InterPro" id="IPR036048">
    <property type="entry name" value="Interleukin_8-like_sf"/>
</dbReference>